<evidence type="ECO:0000259" key="4">
    <source>
        <dbReference type="PROSITE" id="PS50043"/>
    </source>
</evidence>
<dbReference type="Gene3D" id="1.10.10.10">
    <property type="entry name" value="Winged helix-like DNA-binding domain superfamily/Winged helix DNA-binding domain"/>
    <property type="match status" value="1"/>
</dbReference>
<dbReference type="AlphaFoldDB" id="A0A1N7RW52"/>
<keyword evidence="6" id="KW-1185">Reference proteome</keyword>
<feature type="domain" description="HTH luxR-type" evidence="4">
    <location>
        <begin position="212"/>
        <end position="277"/>
    </location>
</feature>
<dbReference type="EMBL" id="CYGX02000019">
    <property type="protein sequence ID" value="SIT39330.1"/>
    <property type="molecule type" value="Genomic_DNA"/>
</dbReference>
<name>A0A1N7RW52_9BURK</name>
<dbReference type="PANTHER" id="PTHR44688:SF16">
    <property type="entry name" value="DNA-BINDING TRANSCRIPTIONAL ACTIVATOR DEVR_DOSR"/>
    <property type="match status" value="1"/>
</dbReference>
<keyword evidence="3" id="KW-0804">Transcription</keyword>
<dbReference type="SMART" id="SM00421">
    <property type="entry name" value="HTH_LUXR"/>
    <property type="match status" value="1"/>
</dbReference>
<dbReference type="InterPro" id="IPR000792">
    <property type="entry name" value="Tscrpt_reg_LuxR_C"/>
</dbReference>
<dbReference type="RefSeq" id="WP_245841247.1">
    <property type="nucleotide sequence ID" value="NZ_CYGX02000019.1"/>
</dbReference>
<proteinExistence type="predicted"/>
<dbReference type="GO" id="GO:0006355">
    <property type="term" value="P:regulation of DNA-templated transcription"/>
    <property type="evidence" value="ECO:0007669"/>
    <property type="project" value="InterPro"/>
</dbReference>
<accession>A0A1N7RW52</accession>
<keyword evidence="2" id="KW-0238">DNA-binding</keyword>
<dbReference type="GO" id="GO:0003677">
    <property type="term" value="F:DNA binding"/>
    <property type="evidence" value="ECO:0007669"/>
    <property type="project" value="UniProtKB-KW"/>
</dbReference>
<reference evidence="5 6" key="1">
    <citation type="submission" date="2016-12" db="EMBL/GenBank/DDBJ databases">
        <authorList>
            <person name="Song W.-J."/>
            <person name="Kurnit D.M."/>
        </authorList>
    </citation>
    <scope>NUCLEOTIDE SEQUENCE [LARGE SCALE GENOMIC DNA]</scope>
    <source>
        <strain evidence="5 6">STM7296</strain>
    </source>
</reference>
<dbReference type="PRINTS" id="PR00038">
    <property type="entry name" value="HTHLUXR"/>
</dbReference>
<dbReference type="Proteomes" id="UP000187012">
    <property type="component" value="Unassembled WGS sequence"/>
</dbReference>
<dbReference type="InterPro" id="IPR016032">
    <property type="entry name" value="Sig_transdc_resp-reg_C-effctor"/>
</dbReference>
<dbReference type="InterPro" id="IPR036388">
    <property type="entry name" value="WH-like_DNA-bd_sf"/>
</dbReference>
<evidence type="ECO:0000256" key="3">
    <source>
        <dbReference type="ARBA" id="ARBA00023163"/>
    </source>
</evidence>
<protein>
    <submittedName>
        <fullName evidence="5">Putative transcriptional regulator, LuxR family</fullName>
    </submittedName>
</protein>
<gene>
    <name evidence="5" type="ORF">BN2475_190190</name>
</gene>
<dbReference type="PROSITE" id="PS50043">
    <property type="entry name" value="HTH_LUXR_2"/>
    <property type="match status" value="1"/>
</dbReference>
<evidence type="ECO:0000313" key="6">
    <source>
        <dbReference type="Proteomes" id="UP000187012"/>
    </source>
</evidence>
<keyword evidence="1" id="KW-0805">Transcription regulation</keyword>
<dbReference type="CDD" id="cd06170">
    <property type="entry name" value="LuxR_C_like"/>
    <property type="match status" value="1"/>
</dbReference>
<dbReference type="SUPFAM" id="SSF46894">
    <property type="entry name" value="C-terminal effector domain of the bipartite response regulators"/>
    <property type="match status" value="1"/>
</dbReference>
<dbReference type="Pfam" id="PF00196">
    <property type="entry name" value="GerE"/>
    <property type="match status" value="1"/>
</dbReference>
<evidence type="ECO:0000313" key="5">
    <source>
        <dbReference type="EMBL" id="SIT39330.1"/>
    </source>
</evidence>
<dbReference type="STRING" id="1247936.BN2475_190190"/>
<evidence type="ECO:0000256" key="1">
    <source>
        <dbReference type="ARBA" id="ARBA00023015"/>
    </source>
</evidence>
<dbReference type="PANTHER" id="PTHR44688">
    <property type="entry name" value="DNA-BINDING TRANSCRIPTIONAL ACTIVATOR DEVR_DOSR"/>
    <property type="match status" value="1"/>
</dbReference>
<evidence type="ECO:0000256" key="2">
    <source>
        <dbReference type="ARBA" id="ARBA00023125"/>
    </source>
</evidence>
<organism evidence="5 6">
    <name type="scientific">Paraburkholderia ribeironis</name>
    <dbReference type="NCBI Taxonomy" id="1247936"/>
    <lineage>
        <taxon>Bacteria</taxon>
        <taxon>Pseudomonadati</taxon>
        <taxon>Pseudomonadota</taxon>
        <taxon>Betaproteobacteria</taxon>
        <taxon>Burkholderiales</taxon>
        <taxon>Burkholderiaceae</taxon>
        <taxon>Paraburkholderia</taxon>
    </lineage>
</organism>
<sequence length="278" mass="31364">MIGDPHIFLGDDMLPFADSTNPPVHDDIYALWDRLAEFSAGDGDVALPHLLTTLCAMVKAQNALWAVVVRLPSLAPKDPLFGWRPRLVRLLHPVPAMVASVQEQYDTLWSGHVDSSHVVAASGNEPFCANLLFEAMPAEWFEGEHYRRHYLEVGHGDSIQVRCSLNDDVRIHLFVFRDVRAPRFSALDLERLGFVMHGLRWFNRQQLLSHGLLIADAPLTSAERRVLLGLLDGLTEKQIAQKLDQSPNTTHVHIKSIYAKFNVRNRSTLTALWLGKLR</sequence>